<evidence type="ECO:0000256" key="3">
    <source>
        <dbReference type="ARBA" id="ARBA00023163"/>
    </source>
</evidence>
<keyword evidence="6" id="KW-1185">Reference proteome</keyword>
<evidence type="ECO:0000259" key="4">
    <source>
        <dbReference type="PROSITE" id="PS01124"/>
    </source>
</evidence>
<dbReference type="EMBL" id="JBHMAG010000020">
    <property type="protein sequence ID" value="MFB9756121.1"/>
    <property type="molecule type" value="Genomic_DNA"/>
</dbReference>
<organism evidence="5 6">
    <name type="scientific">Paenibacillus hodogayensis</name>
    <dbReference type="NCBI Taxonomy" id="279208"/>
    <lineage>
        <taxon>Bacteria</taxon>
        <taxon>Bacillati</taxon>
        <taxon>Bacillota</taxon>
        <taxon>Bacilli</taxon>
        <taxon>Bacillales</taxon>
        <taxon>Paenibacillaceae</taxon>
        <taxon>Paenibacillus</taxon>
    </lineage>
</organism>
<reference evidence="5 6" key="1">
    <citation type="submission" date="2024-09" db="EMBL/GenBank/DDBJ databases">
        <authorList>
            <person name="Sun Q."/>
            <person name="Mori K."/>
        </authorList>
    </citation>
    <scope>NUCLEOTIDE SEQUENCE [LARGE SCALE GENOMIC DNA]</scope>
    <source>
        <strain evidence="5 6">JCM 12520</strain>
    </source>
</reference>
<dbReference type="Gene3D" id="1.10.10.60">
    <property type="entry name" value="Homeodomain-like"/>
    <property type="match status" value="2"/>
</dbReference>
<dbReference type="PROSITE" id="PS00041">
    <property type="entry name" value="HTH_ARAC_FAMILY_1"/>
    <property type="match status" value="1"/>
</dbReference>
<evidence type="ECO:0000313" key="6">
    <source>
        <dbReference type="Proteomes" id="UP001589619"/>
    </source>
</evidence>
<keyword evidence="2" id="KW-0238">DNA-binding</keyword>
<proteinExistence type="predicted"/>
<dbReference type="SMART" id="SM00342">
    <property type="entry name" value="HTH_ARAC"/>
    <property type="match status" value="1"/>
</dbReference>
<keyword evidence="1" id="KW-0805">Transcription regulation</keyword>
<dbReference type="InterPro" id="IPR037923">
    <property type="entry name" value="HTH-like"/>
</dbReference>
<dbReference type="Proteomes" id="UP001589619">
    <property type="component" value="Unassembled WGS sequence"/>
</dbReference>
<dbReference type="InterPro" id="IPR014710">
    <property type="entry name" value="RmlC-like_jellyroll"/>
</dbReference>
<protein>
    <submittedName>
        <fullName evidence="5">AraC family transcriptional regulator</fullName>
    </submittedName>
</protein>
<dbReference type="SUPFAM" id="SSF51215">
    <property type="entry name" value="Regulatory protein AraC"/>
    <property type="match status" value="1"/>
</dbReference>
<dbReference type="PANTHER" id="PTHR43280:SF10">
    <property type="entry name" value="REGULATORY PROTEIN POCR"/>
    <property type="match status" value="1"/>
</dbReference>
<evidence type="ECO:0000313" key="5">
    <source>
        <dbReference type="EMBL" id="MFB9756121.1"/>
    </source>
</evidence>
<gene>
    <name evidence="5" type="ORF">ACFFNY_31475</name>
</gene>
<dbReference type="Gene3D" id="2.60.120.10">
    <property type="entry name" value="Jelly Rolls"/>
    <property type="match status" value="1"/>
</dbReference>
<evidence type="ECO:0000256" key="2">
    <source>
        <dbReference type="ARBA" id="ARBA00023125"/>
    </source>
</evidence>
<dbReference type="InterPro" id="IPR003313">
    <property type="entry name" value="AraC-bd"/>
</dbReference>
<dbReference type="Pfam" id="PF12833">
    <property type="entry name" value="HTH_18"/>
    <property type="match status" value="1"/>
</dbReference>
<dbReference type="InterPro" id="IPR018062">
    <property type="entry name" value="HTH_AraC-typ_CS"/>
</dbReference>
<dbReference type="PRINTS" id="PR00032">
    <property type="entry name" value="HTHARAC"/>
</dbReference>
<dbReference type="InterPro" id="IPR009057">
    <property type="entry name" value="Homeodomain-like_sf"/>
</dbReference>
<evidence type="ECO:0000256" key="1">
    <source>
        <dbReference type="ARBA" id="ARBA00023015"/>
    </source>
</evidence>
<dbReference type="InterPro" id="IPR020449">
    <property type="entry name" value="Tscrpt_reg_AraC-type_HTH"/>
</dbReference>
<keyword evidence="3" id="KW-0804">Transcription</keyword>
<comment type="caution">
    <text evidence="5">The sequence shown here is derived from an EMBL/GenBank/DDBJ whole genome shotgun (WGS) entry which is preliminary data.</text>
</comment>
<dbReference type="RefSeq" id="WP_344913220.1">
    <property type="nucleotide sequence ID" value="NZ_BAAAYO010000012.1"/>
</dbReference>
<name>A0ABV5W6C3_9BACL</name>
<sequence>MNYDFMDNFVPQLTNASERSGPFWIDFRYMIVREETLGHTIGLVRNGEGFLELNGKRHKLRSGVLFYIPKGSYMKMTTQPTNTLEFYSTQFQYNHLHWESASNHWIATDKGPIPLQTTLFFTENGTLLDAYSRLLHRWKSKEAGYLWHCKLELLRLLDIMIGMTRESSKHIQQNAALIEMAIAYIRGHLREELNRAALARQLSVSPGHFAGIFKRHTGYSLSEYVHRLRMDQARFLLRSTQIPVHRIAAEVGYNDSFYFSRRFSKENGISPRDYRKM</sequence>
<dbReference type="PROSITE" id="PS01124">
    <property type="entry name" value="HTH_ARAC_FAMILY_2"/>
    <property type="match status" value="1"/>
</dbReference>
<dbReference type="PANTHER" id="PTHR43280">
    <property type="entry name" value="ARAC-FAMILY TRANSCRIPTIONAL REGULATOR"/>
    <property type="match status" value="1"/>
</dbReference>
<accession>A0ABV5W6C3</accession>
<dbReference type="InterPro" id="IPR018060">
    <property type="entry name" value="HTH_AraC"/>
</dbReference>
<dbReference type="Pfam" id="PF02311">
    <property type="entry name" value="AraC_binding"/>
    <property type="match status" value="1"/>
</dbReference>
<dbReference type="SUPFAM" id="SSF46689">
    <property type="entry name" value="Homeodomain-like"/>
    <property type="match status" value="2"/>
</dbReference>
<feature type="domain" description="HTH araC/xylS-type" evidence="4">
    <location>
        <begin position="179"/>
        <end position="277"/>
    </location>
</feature>